<protein>
    <submittedName>
        <fullName evidence="2">AAA family ATPase</fullName>
    </submittedName>
</protein>
<dbReference type="InterPro" id="IPR003959">
    <property type="entry name" value="ATPase_AAA_core"/>
</dbReference>
<dbReference type="InterPro" id="IPR027417">
    <property type="entry name" value="P-loop_NTPase"/>
</dbReference>
<organism evidence="2 3">
    <name type="scientific">Terrimonas rubra</name>
    <dbReference type="NCBI Taxonomy" id="1035890"/>
    <lineage>
        <taxon>Bacteria</taxon>
        <taxon>Pseudomonadati</taxon>
        <taxon>Bacteroidota</taxon>
        <taxon>Chitinophagia</taxon>
        <taxon>Chitinophagales</taxon>
        <taxon>Chitinophagaceae</taxon>
        <taxon>Terrimonas</taxon>
    </lineage>
</organism>
<sequence>MTTIQQEDKKLSANDVIINFISFLNTDRKDLIYKQAEDYAETLAKGGNYYYKIKRLINEKPRHLISLSSLPNDLKKLIQVNSAPGENVYLNTSIKALLDDLLIEWKNQETLKFHNLPIRNKILFHGPTGNGKTTIARHIAKLTNLPFVEVNADIIIDSRIGNTGQNIQSVFNQIKEPCVLFWDEVDTIGRKRGVGNDSAAGMENERMVNSILVNLEKMDSNVIFIGATNRKDVLDTAFLRRFDVQVELLAPLTEEKETFISKLNSYYNLPSDFSYIDTSKLNSYSEIKAEFVELARKYVIKNLQVSNQ</sequence>
<dbReference type="PANTHER" id="PTHR23077">
    <property type="entry name" value="AAA-FAMILY ATPASE"/>
    <property type="match status" value="1"/>
</dbReference>
<reference evidence="3" key="1">
    <citation type="journal article" date="2019" name="Int. J. Syst. Evol. Microbiol.">
        <title>The Global Catalogue of Microorganisms (GCM) 10K type strain sequencing project: providing services to taxonomists for standard genome sequencing and annotation.</title>
        <authorList>
            <consortium name="The Broad Institute Genomics Platform"/>
            <consortium name="The Broad Institute Genome Sequencing Center for Infectious Disease"/>
            <person name="Wu L."/>
            <person name="Ma J."/>
        </authorList>
    </citation>
    <scope>NUCLEOTIDE SEQUENCE [LARGE SCALE GENOMIC DNA]</scope>
    <source>
        <strain evidence="3">KCTC 23299</strain>
    </source>
</reference>
<keyword evidence="3" id="KW-1185">Reference proteome</keyword>
<proteinExistence type="predicted"/>
<dbReference type="CDD" id="cd19481">
    <property type="entry name" value="RecA-like_protease"/>
    <property type="match status" value="1"/>
</dbReference>
<dbReference type="RefSeq" id="WP_386103326.1">
    <property type="nucleotide sequence ID" value="NZ_JBHUOZ010000003.1"/>
</dbReference>
<dbReference type="InterPro" id="IPR050168">
    <property type="entry name" value="AAA_ATPase_domain"/>
</dbReference>
<accession>A0ABW6ACW9</accession>
<gene>
    <name evidence="2" type="ORF">ACFS6H_20045</name>
</gene>
<comment type="caution">
    <text evidence="2">The sequence shown here is derived from an EMBL/GenBank/DDBJ whole genome shotgun (WGS) entry which is preliminary data.</text>
</comment>
<dbReference type="InterPro" id="IPR003593">
    <property type="entry name" value="AAA+_ATPase"/>
</dbReference>
<evidence type="ECO:0000313" key="3">
    <source>
        <dbReference type="Proteomes" id="UP001597511"/>
    </source>
</evidence>
<evidence type="ECO:0000313" key="2">
    <source>
        <dbReference type="EMBL" id="MFD2922023.1"/>
    </source>
</evidence>
<dbReference type="SUPFAM" id="SSF52540">
    <property type="entry name" value="P-loop containing nucleoside triphosphate hydrolases"/>
    <property type="match status" value="1"/>
</dbReference>
<dbReference type="SMART" id="SM00382">
    <property type="entry name" value="AAA"/>
    <property type="match status" value="1"/>
</dbReference>
<dbReference type="EMBL" id="JBHUOZ010000003">
    <property type="protein sequence ID" value="MFD2922023.1"/>
    <property type="molecule type" value="Genomic_DNA"/>
</dbReference>
<dbReference type="Proteomes" id="UP001597511">
    <property type="component" value="Unassembled WGS sequence"/>
</dbReference>
<dbReference type="Gene3D" id="3.40.50.300">
    <property type="entry name" value="P-loop containing nucleotide triphosphate hydrolases"/>
    <property type="match status" value="1"/>
</dbReference>
<name>A0ABW6ACW9_9BACT</name>
<evidence type="ECO:0000259" key="1">
    <source>
        <dbReference type="SMART" id="SM00382"/>
    </source>
</evidence>
<feature type="domain" description="AAA+ ATPase" evidence="1">
    <location>
        <begin position="118"/>
        <end position="252"/>
    </location>
</feature>
<dbReference type="Pfam" id="PF00004">
    <property type="entry name" value="AAA"/>
    <property type="match status" value="1"/>
</dbReference>